<keyword evidence="1" id="KW-0472">Membrane</keyword>
<organism evidence="2 3">
    <name type="scientific">Caldovatus sediminis</name>
    <dbReference type="NCBI Taxonomy" id="2041189"/>
    <lineage>
        <taxon>Bacteria</taxon>
        <taxon>Pseudomonadati</taxon>
        <taxon>Pseudomonadota</taxon>
        <taxon>Alphaproteobacteria</taxon>
        <taxon>Acetobacterales</taxon>
        <taxon>Roseomonadaceae</taxon>
        <taxon>Caldovatus</taxon>
    </lineage>
</organism>
<evidence type="ECO:0000313" key="2">
    <source>
        <dbReference type="EMBL" id="GGG37841.1"/>
    </source>
</evidence>
<dbReference type="RefSeq" id="WP_188901051.1">
    <property type="nucleotide sequence ID" value="NZ_BMKS01000007.1"/>
</dbReference>
<protein>
    <recommendedName>
        <fullName evidence="4">DUF883 domain-containing protein</fullName>
    </recommendedName>
</protein>
<keyword evidence="3" id="KW-1185">Reference proteome</keyword>
<evidence type="ECO:0000313" key="3">
    <source>
        <dbReference type="Proteomes" id="UP000597507"/>
    </source>
</evidence>
<dbReference type="AlphaFoldDB" id="A0A8J2ZC46"/>
<keyword evidence="1" id="KW-0812">Transmembrane</keyword>
<dbReference type="Proteomes" id="UP000597507">
    <property type="component" value="Unassembled WGS sequence"/>
</dbReference>
<dbReference type="EMBL" id="BMKS01000007">
    <property type="protein sequence ID" value="GGG37841.1"/>
    <property type="molecule type" value="Genomic_DNA"/>
</dbReference>
<comment type="caution">
    <text evidence="2">The sequence shown here is derived from an EMBL/GenBank/DDBJ whole genome shotgun (WGS) entry which is preliminary data.</text>
</comment>
<proteinExistence type="predicted"/>
<evidence type="ECO:0000256" key="1">
    <source>
        <dbReference type="SAM" id="Phobius"/>
    </source>
</evidence>
<gene>
    <name evidence="2" type="ORF">GCM10010964_27110</name>
</gene>
<evidence type="ECO:0008006" key="4">
    <source>
        <dbReference type="Google" id="ProtNLM"/>
    </source>
</evidence>
<reference evidence="2 3" key="1">
    <citation type="journal article" date="2014" name="Int. J. Syst. Evol. Microbiol.">
        <title>Complete genome sequence of Corynebacterium casei LMG S-19264T (=DSM 44701T), isolated from a smear-ripened cheese.</title>
        <authorList>
            <consortium name="US DOE Joint Genome Institute (JGI-PGF)"/>
            <person name="Walter F."/>
            <person name="Albersmeier A."/>
            <person name="Kalinowski J."/>
            <person name="Ruckert C."/>
        </authorList>
    </citation>
    <scope>NUCLEOTIDE SEQUENCE [LARGE SCALE GENOMIC DNA]</scope>
    <source>
        <strain evidence="2 3">CGMCC 1.16330</strain>
    </source>
</reference>
<keyword evidence="1" id="KW-1133">Transmembrane helix</keyword>
<accession>A0A8J2ZC46</accession>
<feature type="transmembrane region" description="Helical" evidence="1">
    <location>
        <begin position="82"/>
        <end position="102"/>
    </location>
</feature>
<sequence length="110" mass="11843">MREVAEDIGRRVGEEMRGRQAAADTRAELARLWRRIEELVEDRATPAASRMARTASAYAEEGRDLALDAAEWVRDAARARPLLAIGVAIGATLLVAGLLGAFGRGGSRGR</sequence>
<name>A0A8J2ZC46_9PROT</name>